<protein>
    <submittedName>
        <fullName evidence="7">GMC family oxidoreductase N-terminal domain-containing protein</fullName>
    </submittedName>
</protein>
<keyword evidence="4" id="KW-0274">FAD</keyword>
<name>A0ABP8KF10_9ACTN</name>
<dbReference type="EMBL" id="BAABFR010000143">
    <property type="protein sequence ID" value="GAA4405709.1"/>
    <property type="molecule type" value="Genomic_DNA"/>
</dbReference>
<dbReference type="InterPro" id="IPR000172">
    <property type="entry name" value="GMC_OxRdtase_N"/>
</dbReference>
<dbReference type="RefSeq" id="WP_345001207.1">
    <property type="nucleotide sequence ID" value="NZ_BAABFR010000143.1"/>
</dbReference>
<evidence type="ECO:0000259" key="6">
    <source>
        <dbReference type="Pfam" id="PF05199"/>
    </source>
</evidence>
<dbReference type="Pfam" id="PF00732">
    <property type="entry name" value="GMC_oxred_N"/>
    <property type="match status" value="1"/>
</dbReference>
<dbReference type="Pfam" id="PF05199">
    <property type="entry name" value="GMC_oxred_C"/>
    <property type="match status" value="1"/>
</dbReference>
<dbReference type="InterPro" id="IPR007867">
    <property type="entry name" value="GMC_OxRtase_C"/>
</dbReference>
<evidence type="ECO:0000256" key="4">
    <source>
        <dbReference type="ARBA" id="ARBA00022827"/>
    </source>
</evidence>
<accession>A0ABP8KF10</accession>
<comment type="caution">
    <text evidence="7">The sequence shown here is derived from an EMBL/GenBank/DDBJ whole genome shotgun (WGS) entry which is preliminary data.</text>
</comment>
<dbReference type="Gene3D" id="3.50.50.60">
    <property type="entry name" value="FAD/NAD(P)-binding domain"/>
    <property type="match status" value="1"/>
</dbReference>
<proteinExistence type="inferred from homology"/>
<dbReference type="PIRSF" id="PIRSF000137">
    <property type="entry name" value="Alcohol_oxidase"/>
    <property type="match status" value="1"/>
</dbReference>
<keyword evidence="8" id="KW-1185">Reference proteome</keyword>
<evidence type="ECO:0000313" key="7">
    <source>
        <dbReference type="EMBL" id="GAA4405709.1"/>
    </source>
</evidence>
<sequence>MASGEYDYIVVGAGSAGAVMAVRLSEDPDTSVLLLEAGGEADADEISIPLAFSTLFKTKWDWNYTTTPQKHLNDRPAYWPRMKALGGCSSMNAMIYIRGNHADYDSWAAQGATGWSFEEVLPYFIKAEHNTRFGSPYHGQDGPLHVEDRVYTHPLCTEWVESAVAWGLGRNGDFNGAAQEGAGLYQVTCKGGRRWSTDKAYLAPARSRANLTVALGAAATRVEFDGDRASGIAFTQNGSAQTARARREVILSGGVVNSPQLLMLSGIGPAEQLRELGIDVRVPLDGVGGNLQDHPIVPVIFETHGTTDLMEAQTLGNLLQWRLTGRGPLASNAGEGGGFLRSRPDLDLPDLQFHIMASGFYDNMLHEPTRRGFVCAPTLVSVASRGRLRLRSADPRWHPLIEPNYFDAPEDLDAMLVGTRQAVEICQQGPLAGHLGAPWTLPPTPSDDDLLAHIREYAQTLYHPVGTCAMGSGEDAVVDPQLRVRGVAGLRVVDASVMPSIVRGNTNAPTIMIAEKAADDIRRNV</sequence>
<dbReference type="Gene3D" id="3.30.560.10">
    <property type="entry name" value="Glucose Oxidase, domain 3"/>
    <property type="match status" value="1"/>
</dbReference>
<evidence type="ECO:0000256" key="2">
    <source>
        <dbReference type="ARBA" id="ARBA00010790"/>
    </source>
</evidence>
<gene>
    <name evidence="7" type="ORF">GCM10023147_48980</name>
</gene>
<feature type="domain" description="Glucose-methanol-choline oxidoreductase N-terminal" evidence="5">
    <location>
        <begin position="6"/>
        <end position="295"/>
    </location>
</feature>
<evidence type="ECO:0000256" key="1">
    <source>
        <dbReference type="ARBA" id="ARBA00001974"/>
    </source>
</evidence>
<evidence type="ECO:0000259" key="5">
    <source>
        <dbReference type="Pfam" id="PF00732"/>
    </source>
</evidence>
<feature type="domain" description="Glucose-methanol-choline oxidoreductase C-terminal" evidence="6">
    <location>
        <begin position="384"/>
        <end position="514"/>
    </location>
</feature>
<dbReference type="SUPFAM" id="SSF54373">
    <property type="entry name" value="FAD-linked reductases, C-terminal domain"/>
    <property type="match status" value="1"/>
</dbReference>
<evidence type="ECO:0000256" key="3">
    <source>
        <dbReference type="ARBA" id="ARBA00022630"/>
    </source>
</evidence>
<dbReference type="PANTHER" id="PTHR11552:SF147">
    <property type="entry name" value="CHOLINE DEHYDROGENASE, MITOCHONDRIAL"/>
    <property type="match status" value="1"/>
</dbReference>
<dbReference type="SUPFAM" id="SSF51905">
    <property type="entry name" value="FAD/NAD(P)-binding domain"/>
    <property type="match status" value="1"/>
</dbReference>
<dbReference type="Proteomes" id="UP001500635">
    <property type="component" value="Unassembled WGS sequence"/>
</dbReference>
<comment type="cofactor">
    <cofactor evidence="1">
        <name>FAD</name>
        <dbReference type="ChEBI" id="CHEBI:57692"/>
    </cofactor>
</comment>
<dbReference type="InterPro" id="IPR012132">
    <property type="entry name" value="GMC_OxRdtase"/>
</dbReference>
<keyword evidence="3" id="KW-0285">Flavoprotein</keyword>
<organism evidence="7 8">
    <name type="scientific">Tsukamurella soli</name>
    <dbReference type="NCBI Taxonomy" id="644556"/>
    <lineage>
        <taxon>Bacteria</taxon>
        <taxon>Bacillati</taxon>
        <taxon>Actinomycetota</taxon>
        <taxon>Actinomycetes</taxon>
        <taxon>Mycobacteriales</taxon>
        <taxon>Tsukamurellaceae</taxon>
        <taxon>Tsukamurella</taxon>
    </lineage>
</organism>
<dbReference type="PANTHER" id="PTHR11552">
    <property type="entry name" value="GLUCOSE-METHANOL-CHOLINE GMC OXIDOREDUCTASE"/>
    <property type="match status" value="1"/>
</dbReference>
<reference evidence="8" key="1">
    <citation type="journal article" date="2019" name="Int. J. Syst. Evol. Microbiol.">
        <title>The Global Catalogue of Microorganisms (GCM) 10K type strain sequencing project: providing services to taxonomists for standard genome sequencing and annotation.</title>
        <authorList>
            <consortium name="The Broad Institute Genomics Platform"/>
            <consortium name="The Broad Institute Genome Sequencing Center for Infectious Disease"/>
            <person name="Wu L."/>
            <person name="Ma J."/>
        </authorList>
    </citation>
    <scope>NUCLEOTIDE SEQUENCE [LARGE SCALE GENOMIC DNA]</scope>
    <source>
        <strain evidence="8">JCM 17688</strain>
    </source>
</reference>
<dbReference type="InterPro" id="IPR036188">
    <property type="entry name" value="FAD/NAD-bd_sf"/>
</dbReference>
<evidence type="ECO:0000313" key="8">
    <source>
        <dbReference type="Proteomes" id="UP001500635"/>
    </source>
</evidence>
<comment type="similarity">
    <text evidence="2">Belongs to the GMC oxidoreductase family.</text>
</comment>